<dbReference type="GO" id="GO:0005576">
    <property type="term" value="C:extracellular region"/>
    <property type="evidence" value="ECO:0007669"/>
    <property type="project" value="UniProtKB-SubCell"/>
</dbReference>
<dbReference type="InterPro" id="IPR001029">
    <property type="entry name" value="Flagellin_N"/>
</dbReference>
<evidence type="ECO:0000256" key="3">
    <source>
        <dbReference type="ARBA" id="ARBA00005709"/>
    </source>
</evidence>
<keyword evidence="5" id="KW-0975">Bacterial flagellum</keyword>
<sequence>MRISTIQAFNNGVSGLQRNYSNVTRTQEQISTGNRILTPADDPVASVRLLQLEQQQNVLNQYNSNLTAAKNSLTQEESTLNSVNTILQRVRELALSAGNGALSKEDRQSISAELGEREDELLGLMNSRNARGEYLFSGFQGKSQPFVQNPDGTYSYTGDDGQRKVQIASSLELAISDSGKAVFQDVVNGGRLSLTDNSVPAAPANSISGLLVEDDVAFANFPAGGIQLDFDATDPLNYTITTLPAPGTTTTGRLDDENDTQIHFSGATFFVNGTPPASSSFTIEGPDANPATPPQNSVGILDTIASLRQSLETAPDGREVRDAVALAVTNLDNSIGTVDKARGNIGARLNVIDSTQTDNENVTLVNKSVQADLRELDYAEALSRLSFQTIVLEAAQQSYVKISSLNLFNKL</sequence>
<dbReference type="RefSeq" id="WP_010482873.1">
    <property type="nucleotide sequence ID" value="NZ_FZOG01000010.1"/>
</dbReference>
<evidence type="ECO:0000256" key="5">
    <source>
        <dbReference type="ARBA" id="ARBA00023143"/>
    </source>
</evidence>
<keyword evidence="6" id="KW-0175">Coiled coil</keyword>
<comment type="subcellular location">
    <subcellularLocation>
        <location evidence="1">Bacterial flagellum</location>
    </subcellularLocation>
    <subcellularLocation>
        <location evidence="2">Secreted</location>
    </subcellularLocation>
</comment>
<dbReference type="PANTHER" id="PTHR42792">
    <property type="entry name" value="FLAGELLIN"/>
    <property type="match status" value="1"/>
</dbReference>
<dbReference type="Pfam" id="PF00669">
    <property type="entry name" value="Flagellin_N"/>
    <property type="match status" value="1"/>
</dbReference>
<name>A0A239JTZ8_9PSED</name>
<organism evidence="8 9">
    <name type="scientific">Pseudomonas segetis</name>
    <dbReference type="NCBI Taxonomy" id="298908"/>
    <lineage>
        <taxon>Bacteria</taxon>
        <taxon>Pseudomonadati</taxon>
        <taxon>Pseudomonadota</taxon>
        <taxon>Gammaproteobacteria</taxon>
        <taxon>Pseudomonadales</taxon>
        <taxon>Pseudomonadaceae</taxon>
        <taxon>Pseudomonas</taxon>
    </lineage>
</organism>
<dbReference type="EMBL" id="FZOG01000010">
    <property type="protein sequence ID" value="SNT09255.1"/>
    <property type="molecule type" value="Genomic_DNA"/>
</dbReference>
<keyword evidence="8" id="KW-0966">Cell projection</keyword>
<dbReference type="InterPro" id="IPR013384">
    <property type="entry name" value="Flagell_FlgL"/>
</dbReference>
<keyword evidence="8" id="KW-0282">Flagellum</keyword>
<dbReference type="AlphaFoldDB" id="A0A239JTZ8"/>
<evidence type="ECO:0000313" key="9">
    <source>
        <dbReference type="Proteomes" id="UP000242915"/>
    </source>
</evidence>
<feature type="coiled-coil region" evidence="6">
    <location>
        <begin position="52"/>
        <end position="79"/>
    </location>
</feature>
<dbReference type="Gene3D" id="1.20.1330.10">
    <property type="entry name" value="f41 fragment of flagellin, N-terminal domain"/>
    <property type="match status" value="2"/>
</dbReference>
<dbReference type="GO" id="GO:0071973">
    <property type="term" value="P:bacterial-type flagellum-dependent cell motility"/>
    <property type="evidence" value="ECO:0007669"/>
    <property type="project" value="InterPro"/>
</dbReference>
<evidence type="ECO:0000313" key="8">
    <source>
        <dbReference type="EMBL" id="SNT09255.1"/>
    </source>
</evidence>
<keyword evidence="8" id="KW-0969">Cilium</keyword>
<reference evidence="9" key="1">
    <citation type="submission" date="2017-06" db="EMBL/GenBank/DDBJ databases">
        <authorList>
            <person name="Varghese N."/>
            <person name="Submissions S."/>
        </authorList>
    </citation>
    <scope>NUCLEOTIDE SEQUENCE [LARGE SCALE GENOMIC DNA]</scope>
    <source>
        <strain evidence="9">CIP 108523</strain>
    </source>
</reference>
<evidence type="ECO:0000256" key="2">
    <source>
        <dbReference type="ARBA" id="ARBA00004613"/>
    </source>
</evidence>
<keyword evidence="9" id="KW-1185">Reference proteome</keyword>
<dbReference type="InterPro" id="IPR001492">
    <property type="entry name" value="Flagellin"/>
</dbReference>
<evidence type="ECO:0000259" key="7">
    <source>
        <dbReference type="Pfam" id="PF00669"/>
    </source>
</evidence>
<dbReference type="Proteomes" id="UP000242915">
    <property type="component" value="Unassembled WGS sequence"/>
</dbReference>
<dbReference type="SUPFAM" id="SSF64518">
    <property type="entry name" value="Phase 1 flagellin"/>
    <property type="match status" value="1"/>
</dbReference>
<dbReference type="GO" id="GO:0009424">
    <property type="term" value="C:bacterial-type flagellum hook"/>
    <property type="evidence" value="ECO:0007669"/>
    <property type="project" value="InterPro"/>
</dbReference>
<dbReference type="GO" id="GO:0005198">
    <property type="term" value="F:structural molecule activity"/>
    <property type="evidence" value="ECO:0007669"/>
    <property type="project" value="InterPro"/>
</dbReference>
<evidence type="ECO:0000256" key="6">
    <source>
        <dbReference type="SAM" id="Coils"/>
    </source>
</evidence>
<proteinExistence type="inferred from homology"/>
<protein>
    <submittedName>
        <fullName evidence="8">Flagellar hook-associated protein 3 FlgL</fullName>
    </submittedName>
</protein>
<evidence type="ECO:0000256" key="1">
    <source>
        <dbReference type="ARBA" id="ARBA00004365"/>
    </source>
</evidence>
<dbReference type="NCBIfam" id="TIGR02550">
    <property type="entry name" value="flagell_flgL"/>
    <property type="match status" value="1"/>
</dbReference>
<dbReference type="PANTHER" id="PTHR42792:SF1">
    <property type="entry name" value="FLAGELLAR HOOK-ASSOCIATED PROTEIN 3"/>
    <property type="match status" value="1"/>
</dbReference>
<evidence type="ECO:0000256" key="4">
    <source>
        <dbReference type="ARBA" id="ARBA00022525"/>
    </source>
</evidence>
<comment type="similarity">
    <text evidence="3">Belongs to the bacterial flagellin family.</text>
</comment>
<feature type="domain" description="Flagellin N-terminal" evidence="7">
    <location>
        <begin position="3"/>
        <end position="139"/>
    </location>
</feature>
<accession>A0A239JTZ8</accession>
<gene>
    <name evidence="8" type="ORF">SAMN05216255_0023</name>
</gene>
<keyword evidence="4" id="KW-0964">Secreted</keyword>